<dbReference type="GO" id="GO:0006260">
    <property type="term" value="P:DNA replication"/>
    <property type="evidence" value="ECO:0007669"/>
    <property type="project" value="UniProtKB-KW"/>
</dbReference>
<comment type="catalytic activity">
    <reaction evidence="7">
        <text>DNA(n) + a 2'-deoxyribonucleoside 5'-triphosphate = DNA(n+1) + diphosphate</text>
        <dbReference type="Rhea" id="RHEA:22508"/>
        <dbReference type="Rhea" id="RHEA-COMP:17339"/>
        <dbReference type="Rhea" id="RHEA-COMP:17340"/>
        <dbReference type="ChEBI" id="CHEBI:33019"/>
        <dbReference type="ChEBI" id="CHEBI:61560"/>
        <dbReference type="ChEBI" id="CHEBI:173112"/>
        <dbReference type="EC" id="2.7.7.7"/>
    </reaction>
</comment>
<protein>
    <recommendedName>
        <fullName evidence="2">DNA polymerase III subunit alpha</fullName>
        <ecNumber evidence="1">2.7.7.7</ecNumber>
    </recommendedName>
</protein>
<dbReference type="InterPro" id="IPR016195">
    <property type="entry name" value="Pol/histidinol_Pase-like"/>
</dbReference>
<dbReference type="STRING" id="651662.SAMN04488069_11246"/>
<dbReference type="NCBIfam" id="NF004226">
    <property type="entry name" value="PRK05673.1"/>
    <property type="match status" value="1"/>
</dbReference>
<dbReference type="Pfam" id="PF14579">
    <property type="entry name" value="HHH_6"/>
    <property type="match status" value="1"/>
</dbReference>
<dbReference type="RefSeq" id="WP_092742621.1">
    <property type="nucleotide sequence ID" value="NZ_FNOV01000012.1"/>
</dbReference>
<dbReference type="Proteomes" id="UP000199249">
    <property type="component" value="Unassembled WGS sequence"/>
</dbReference>
<dbReference type="InterPro" id="IPR040982">
    <property type="entry name" value="DNA_pol3_finger"/>
</dbReference>
<keyword evidence="6" id="KW-0239">DNA-directed DNA polymerase</keyword>
<dbReference type="SMART" id="SM00481">
    <property type="entry name" value="POLIIIAc"/>
    <property type="match status" value="1"/>
</dbReference>
<reference evidence="10" key="1">
    <citation type="submission" date="2016-10" db="EMBL/GenBank/DDBJ databases">
        <authorList>
            <person name="Varghese N."/>
            <person name="Submissions S."/>
        </authorList>
    </citation>
    <scope>NUCLEOTIDE SEQUENCE [LARGE SCALE GENOMIC DNA]</scope>
    <source>
        <strain evidence="10">CGMCC 1.8975</strain>
    </source>
</reference>
<evidence type="ECO:0000256" key="5">
    <source>
        <dbReference type="ARBA" id="ARBA00022705"/>
    </source>
</evidence>
<keyword evidence="10" id="KW-1185">Reference proteome</keyword>
<evidence type="ECO:0000256" key="3">
    <source>
        <dbReference type="ARBA" id="ARBA00022679"/>
    </source>
</evidence>
<dbReference type="OrthoDB" id="9803237at2"/>
<organism evidence="9 10">
    <name type="scientific">Hymenobacter psychrophilus</name>
    <dbReference type="NCBI Taxonomy" id="651662"/>
    <lineage>
        <taxon>Bacteria</taxon>
        <taxon>Pseudomonadati</taxon>
        <taxon>Bacteroidota</taxon>
        <taxon>Cytophagia</taxon>
        <taxon>Cytophagales</taxon>
        <taxon>Hymenobacteraceae</taxon>
        <taxon>Hymenobacter</taxon>
    </lineage>
</organism>
<name>A0A1H3M4A2_9BACT</name>
<dbReference type="Gene3D" id="3.20.20.140">
    <property type="entry name" value="Metal-dependent hydrolases"/>
    <property type="match status" value="1"/>
</dbReference>
<evidence type="ECO:0000256" key="7">
    <source>
        <dbReference type="ARBA" id="ARBA00049244"/>
    </source>
</evidence>
<evidence type="ECO:0000313" key="10">
    <source>
        <dbReference type="Proteomes" id="UP000199249"/>
    </source>
</evidence>
<feature type="domain" description="Polymerase/histidinol phosphatase N-terminal" evidence="8">
    <location>
        <begin position="5"/>
        <end position="72"/>
    </location>
</feature>
<evidence type="ECO:0000313" key="9">
    <source>
        <dbReference type="EMBL" id="SDY71541.1"/>
    </source>
</evidence>
<dbReference type="GO" id="GO:0008408">
    <property type="term" value="F:3'-5' exonuclease activity"/>
    <property type="evidence" value="ECO:0007669"/>
    <property type="project" value="InterPro"/>
</dbReference>
<dbReference type="Gene3D" id="1.10.10.1600">
    <property type="entry name" value="Bacterial DNA polymerase III alpha subunit, thumb domain"/>
    <property type="match status" value="1"/>
</dbReference>
<dbReference type="Gene3D" id="1.10.150.870">
    <property type="match status" value="1"/>
</dbReference>
<dbReference type="AlphaFoldDB" id="A0A1H3M4A2"/>
<keyword evidence="3" id="KW-0808">Transferase</keyword>
<dbReference type="CDD" id="cd04485">
    <property type="entry name" value="DnaE_OBF"/>
    <property type="match status" value="1"/>
</dbReference>
<dbReference type="EC" id="2.7.7.7" evidence="1"/>
<evidence type="ECO:0000256" key="1">
    <source>
        <dbReference type="ARBA" id="ARBA00012417"/>
    </source>
</evidence>
<dbReference type="GO" id="GO:0003887">
    <property type="term" value="F:DNA-directed DNA polymerase activity"/>
    <property type="evidence" value="ECO:0007669"/>
    <property type="project" value="UniProtKB-KW"/>
</dbReference>
<dbReference type="InterPro" id="IPR004013">
    <property type="entry name" value="PHP_dom"/>
</dbReference>
<evidence type="ECO:0000259" key="8">
    <source>
        <dbReference type="SMART" id="SM00481"/>
    </source>
</evidence>
<proteinExistence type="predicted"/>
<keyword evidence="4" id="KW-0548">Nucleotidyltransferase</keyword>
<dbReference type="InterPro" id="IPR029460">
    <property type="entry name" value="DNAPol_HHH"/>
</dbReference>
<dbReference type="InterPro" id="IPR004805">
    <property type="entry name" value="DnaE2/DnaE/PolC"/>
</dbReference>
<dbReference type="Pfam" id="PF17657">
    <property type="entry name" value="DNA_pol3_finger"/>
    <property type="match status" value="1"/>
</dbReference>
<dbReference type="PANTHER" id="PTHR32294:SF0">
    <property type="entry name" value="DNA POLYMERASE III SUBUNIT ALPHA"/>
    <property type="match status" value="1"/>
</dbReference>
<sequence>MPVFSHLHSHTQYSLLDGQASISGLMKKAQADGMPAVALTDHGNMFGAFNFVAEANKYNVKPIVGCEFYMVEDRHKKAFSREKGERDKRYHQLLLAKDQDGYHNLSKLCSMSFIEGVYSKFPRIDRELLLKYHKGLIATSCCIGAELPQAILFQSEAKAEELLKWWLDVFEDDYYIEIQRHGLMNFDGTGKSQEDVNQVLLGLARKYNVKVICTNDSHYVDQTDFAPHDILLCVNTGEEHSIPVGDFQTQYFRLISQDNKVLYDHLDNLRPLAGQDATVRRQLQRIDEEAQAPRPKSRFGFANDQFYFKNQAEMNALFADVPESVDNTNEIVDKITPPKLQRDILLPNFPIPAEHANADAFLRHLTYKGAFEGEKRRYSDRTPEIEERLDYELRVIETMGFAGYFLITQDFINHGRNNGVAIGPGRGSAAGSAVAYCVGITNIDPIKYSLLFERFLNPERVSMPDIDIDFDDVNRQRVIDYVVGKYGKTQVAQIITFGTMAAKSSIKDVSRAMDLPLALANDLVKMVPDQVGTTLTKAFAENQELDMIRRDDAPDNLRGHILRLATQLEGSVRNTGIHAAGIIIAPDDITKYIPVSTSKESELLITQFDGKVIESAGMLKMDFLGLKTLTIIVDAINLIEKNHGVKIDIDEIPIDDLKTYELYQRGDTIGTFQFESEGMRMYLKDLKPTNIEDLIAMNALYRPGPMQFIPNFINRKHGREVVDYPHELLEPILNYSQGIMVYQEQIMQAAQILAGYSLGGADLLRRAMGKKDMKKMAQERDKFCEGAKKLHGIVAKKANEVFDVMEKFAAYGFNRSHSAAYSLVAYQTGYLKAHYPAEYMAAVLTNNMGDIKKVTFFIEEARKQNVAVLGPDVNESILKFNVNKQGQIRFGMAAVKGAGEAAVEEIVQERDQNGPYGDIFDFSRRVNLRAVNKKTFESMAQAGAFDSFDRYHRRQFLEAPGNDQSLIEKAMKVGQQHQAAKESAQQSLFGGGGGEMAIPMPKIQDMEPWSPTEKLRREKEVVGFYLSGHPLDDFKLEIDSYCTCGLDKIESYKNRDITVAGLISNVLFKTTKSGHPFVSFNIEDYDSSLNLALFRDDYTKFSSIINPRNYDKEQVPPMFIRGKYAQRFRDSDQFEFKIMTMEPLFNVAEKLANGVRVQLDLRTITEPFMDRFMEAVESAAGSKKLEIKFAEPHEHLAVDTYSRRYRIEPKEFIRKMREMEIEACQLI</sequence>
<dbReference type="InterPro" id="IPR003141">
    <property type="entry name" value="Pol/His_phosphatase_N"/>
</dbReference>
<evidence type="ECO:0000256" key="4">
    <source>
        <dbReference type="ARBA" id="ARBA00022695"/>
    </source>
</evidence>
<accession>A0A1H3M4A2</accession>
<dbReference type="EMBL" id="FNOV01000012">
    <property type="protein sequence ID" value="SDY71541.1"/>
    <property type="molecule type" value="Genomic_DNA"/>
</dbReference>
<dbReference type="NCBIfam" id="TIGR00594">
    <property type="entry name" value="polc"/>
    <property type="match status" value="1"/>
</dbReference>
<evidence type="ECO:0000256" key="6">
    <source>
        <dbReference type="ARBA" id="ARBA00022932"/>
    </source>
</evidence>
<dbReference type="PANTHER" id="PTHR32294">
    <property type="entry name" value="DNA POLYMERASE III SUBUNIT ALPHA"/>
    <property type="match status" value="1"/>
</dbReference>
<dbReference type="InterPro" id="IPR011708">
    <property type="entry name" value="DNA_pol3_alpha_NTPase_dom"/>
</dbReference>
<keyword evidence="5" id="KW-0235">DNA replication</keyword>
<dbReference type="InterPro" id="IPR041931">
    <property type="entry name" value="DNA_pol3_alpha_thumb_dom"/>
</dbReference>
<dbReference type="SUPFAM" id="SSF89550">
    <property type="entry name" value="PHP domain-like"/>
    <property type="match status" value="1"/>
</dbReference>
<evidence type="ECO:0000256" key="2">
    <source>
        <dbReference type="ARBA" id="ARBA00019114"/>
    </source>
</evidence>
<dbReference type="CDD" id="cd12113">
    <property type="entry name" value="PHP_PolIIIA_DnaE3"/>
    <property type="match status" value="1"/>
</dbReference>
<gene>
    <name evidence="9" type="ORF">SAMN04488069_11246</name>
</gene>
<dbReference type="Pfam" id="PF07733">
    <property type="entry name" value="DNA_pol3_alpha"/>
    <property type="match status" value="1"/>
</dbReference>
<dbReference type="Pfam" id="PF02811">
    <property type="entry name" value="PHP"/>
    <property type="match status" value="1"/>
</dbReference>